<keyword evidence="3" id="KW-0677">Repeat</keyword>
<name>A0A3B4ZM56_9TELE</name>
<accession>A0A3B4ZM56</accession>
<dbReference type="PANTHER" id="PTHR24394:SF29">
    <property type="entry name" value="MYONEURIN"/>
    <property type="match status" value="1"/>
</dbReference>
<dbReference type="GO" id="GO:0000981">
    <property type="term" value="F:DNA-binding transcription factor activity, RNA polymerase II-specific"/>
    <property type="evidence" value="ECO:0007669"/>
    <property type="project" value="TreeGrafter"/>
</dbReference>
<evidence type="ECO:0000256" key="3">
    <source>
        <dbReference type="ARBA" id="ARBA00022737"/>
    </source>
</evidence>
<evidence type="ECO:0000256" key="5">
    <source>
        <dbReference type="ARBA" id="ARBA00022833"/>
    </source>
</evidence>
<comment type="subcellular location">
    <subcellularLocation>
        <location evidence="1">Nucleus</location>
    </subcellularLocation>
</comment>
<evidence type="ECO:0000256" key="1">
    <source>
        <dbReference type="ARBA" id="ARBA00004123"/>
    </source>
</evidence>
<dbReference type="GO" id="GO:0005634">
    <property type="term" value="C:nucleus"/>
    <property type="evidence" value="ECO:0007669"/>
    <property type="project" value="UniProtKB-SubCell"/>
</dbReference>
<evidence type="ECO:0000256" key="2">
    <source>
        <dbReference type="ARBA" id="ARBA00022723"/>
    </source>
</evidence>
<evidence type="ECO:0000256" key="7">
    <source>
        <dbReference type="PROSITE-ProRule" id="PRU00042"/>
    </source>
</evidence>
<dbReference type="FunFam" id="3.30.160.60:FF:000100">
    <property type="entry name" value="Zinc finger 45-like"/>
    <property type="match status" value="1"/>
</dbReference>
<dbReference type="FunFam" id="3.30.160.60:FF:002343">
    <property type="entry name" value="Zinc finger protein 33A"/>
    <property type="match status" value="1"/>
</dbReference>
<keyword evidence="6" id="KW-0539">Nucleus</keyword>
<dbReference type="InterPro" id="IPR036236">
    <property type="entry name" value="Znf_C2H2_sf"/>
</dbReference>
<dbReference type="SMART" id="SM00355">
    <property type="entry name" value="ZnF_C2H2"/>
    <property type="match status" value="3"/>
</dbReference>
<keyword evidence="5" id="KW-0862">Zinc</keyword>
<dbReference type="InterPro" id="IPR013087">
    <property type="entry name" value="Znf_C2H2_type"/>
</dbReference>
<dbReference type="SUPFAM" id="SSF57667">
    <property type="entry name" value="beta-beta-alpha zinc fingers"/>
    <property type="match status" value="2"/>
</dbReference>
<feature type="domain" description="C2H2-type" evidence="8">
    <location>
        <begin position="94"/>
        <end position="121"/>
    </location>
</feature>
<reference evidence="9" key="1">
    <citation type="submission" date="2023-09" db="UniProtKB">
        <authorList>
            <consortium name="Ensembl"/>
        </authorList>
    </citation>
    <scope>IDENTIFICATION</scope>
</reference>
<keyword evidence="4 7" id="KW-0863">Zinc-finger</keyword>
<dbReference type="Ensembl" id="ENSSPAT00000002800.1">
    <property type="protein sequence ID" value="ENSSPAP00000002757.1"/>
    <property type="gene ID" value="ENSSPAG00000001851.1"/>
</dbReference>
<sequence length="188" mass="21362">MSEPEPLQIKEEQEELCTSLDQEDPKLPQIKAEEQILCTSQEGQQLALKQETDKSHFNTDTGEKPYACSTCGKNFSYSAALKVHMRTHTGETPYACETCGKRFYEMYLLKYHERIHTGEKPFSCETCGKSFRSSGEDASCSAFTNHQRRRRHPAEVNNDKRVSRVSSVSFMDASRLRTVVLSSLGSMF</sequence>
<dbReference type="AlphaFoldDB" id="A0A3B4ZM56"/>
<proteinExistence type="predicted"/>
<dbReference type="PROSITE" id="PS00028">
    <property type="entry name" value="ZINC_FINGER_C2H2_1"/>
    <property type="match status" value="2"/>
</dbReference>
<dbReference type="PROSITE" id="PS50157">
    <property type="entry name" value="ZINC_FINGER_C2H2_2"/>
    <property type="match status" value="2"/>
</dbReference>
<evidence type="ECO:0000256" key="6">
    <source>
        <dbReference type="ARBA" id="ARBA00023242"/>
    </source>
</evidence>
<dbReference type="GeneTree" id="ENSGT01150000286953"/>
<evidence type="ECO:0000259" key="8">
    <source>
        <dbReference type="PROSITE" id="PS50157"/>
    </source>
</evidence>
<dbReference type="Pfam" id="PF00096">
    <property type="entry name" value="zf-C2H2"/>
    <property type="match status" value="2"/>
</dbReference>
<dbReference type="GO" id="GO:0008270">
    <property type="term" value="F:zinc ion binding"/>
    <property type="evidence" value="ECO:0007669"/>
    <property type="project" value="UniProtKB-KW"/>
</dbReference>
<dbReference type="FunFam" id="3.30.160.60:FF:000912">
    <property type="entry name" value="Zinc finger protein 660"/>
    <property type="match status" value="1"/>
</dbReference>
<evidence type="ECO:0000256" key="4">
    <source>
        <dbReference type="ARBA" id="ARBA00022771"/>
    </source>
</evidence>
<dbReference type="Gene3D" id="3.30.160.60">
    <property type="entry name" value="Classic Zinc Finger"/>
    <property type="match status" value="3"/>
</dbReference>
<protein>
    <recommendedName>
        <fullName evidence="8">C2H2-type domain-containing protein</fullName>
    </recommendedName>
</protein>
<keyword evidence="2" id="KW-0479">Metal-binding</keyword>
<dbReference type="STRING" id="144197.ENSSPAP00000002757"/>
<organism evidence="9">
    <name type="scientific">Stegastes partitus</name>
    <name type="common">bicolor damselfish</name>
    <dbReference type="NCBI Taxonomy" id="144197"/>
    <lineage>
        <taxon>Eukaryota</taxon>
        <taxon>Metazoa</taxon>
        <taxon>Chordata</taxon>
        <taxon>Craniata</taxon>
        <taxon>Vertebrata</taxon>
        <taxon>Euteleostomi</taxon>
        <taxon>Actinopterygii</taxon>
        <taxon>Neopterygii</taxon>
        <taxon>Teleostei</taxon>
        <taxon>Neoteleostei</taxon>
        <taxon>Acanthomorphata</taxon>
        <taxon>Ovalentaria</taxon>
        <taxon>Pomacentridae</taxon>
        <taxon>Stegastes</taxon>
    </lineage>
</organism>
<dbReference type="PANTHER" id="PTHR24394">
    <property type="entry name" value="ZINC FINGER PROTEIN"/>
    <property type="match status" value="1"/>
</dbReference>
<evidence type="ECO:0000313" key="9">
    <source>
        <dbReference type="Ensembl" id="ENSSPAP00000002757.1"/>
    </source>
</evidence>
<feature type="domain" description="C2H2-type" evidence="8">
    <location>
        <begin position="66"/>
        <end position="93"/>
    </location>
</feature>